<sequence>MQILNGNEDSWAELLNGVTDGASGTESTWNYHTVVWVAQTSNRMMLQSSNKETMMKPLTVCITTKMLPKIINEANFWGIDVLNEVFDNSGNATDHVCFPGLSSSRNRISRLALAA</sequence>
<protein>
    <submittedName>
        <fullName evidence="1">Related to endo-1,4-beta-xylanase b</fullName>
    </submittedName>
</protein>
<evidence type="ECO:0000313" key="1">
    <source>
        <dbReference type="EMBL" id="CDI52560.1"/>
    </source>
</evidence>
<dbReference type="GO" id="GO:0045493">
    <property type="term" value="P:xylan catabolic process"/>
    <property type="evidence" value="ECO:0007669"/>
    <property type="project" value="UniProtKB-KW"/>
</dbReference>
<dbReference type="AlphaFoldDB" id="A0A077QSF6"/>
<keyword evidence="1" id="KW-0326">Glycosidase</keyword>
<keyword evidence="1" id="KW-0378">Hydrolase</keyword>
<dbReference type="GO" id="GO:0016798">
    <property type="term" value="F:hydrolase activity, acting on glycosyl bonds"/>
    <property type="evidence" value="ECO:0007669"/>
    <property type="project" value="UniProtKB-KW"/>
</dbReference>
<name>A0A077QSF6_9BASI</name>
<keyword evidence="1" id="KW-0119">Carbohydrate metabolism</keyword>
<keyword evidence="1" id="KW-0624">Polysaccharide degradation</keyword>
<proteinExistence type="predicted"/>
<keyword evidence="1" id="KW-0858">Xylan degradation</keyword>
<reference evidence="1" key="1">
    <citation type="journal article" date="2014" name="Genome Biol. Evol.">
        <title>Gene Loss Rather Than Gene Gain Is Associated with a Host Jump from Monocots to Dicots in the Smut Fungus Melanopsichium pennsylvanicum.</title>
        <authorList>
            <person name="Sharma R."/>
            <person name="Mishra B."/>
            <person name="Runge F."/>
            <person name="Thines M."/>
        </authorList>
    </citation>
    <scope>NUCLEOTIDE SEQUENCE</scope>
    <source>
        <strain evidence="1">4</strain>
    </source>
</reference>
<accession>A0A077QSF6</accession>
<organism evidence="1">
    <name type="scientific">Melanopsichium pennsylvanicum 4</name>
    <dbReference type="NCBI Taxonomy" id="1398559"/>
    <lineage>
        <taxon>Eukaryota</taxon>
        <taxon>Fungi</taxon>
        <taxon>Dikarya</taxon>
        <taxon>Basidiomycota</taxon>
        <taxon>Ustilaginomycotina</taxon>
        <taxon>Ustilaginomycetes</taxon>
        <taxon>Ustilaginales</taxon>
        <taxon>Ustilaginaceae</taxon>
        <taxon>Melanopsichium</taxon>
    </lineage>
</organism>
<dbReference type="EMBL" id="HG529546">
    <property type="protein sequence ID" value="CDI52560.1"/>
    <property type="molecule type" value="Genomic_DNA"/>
</dbReference>